<gene>
    <name evidence="5" type="ORF">GCM10022236_29630</name>
</gene>
<evidence type="ECO:0000256" key="1">
    <source>
        <dbReference type="ARBA" id="ARBA00022679"/>
    </source>
</evidence>
<dbReference type="PROSITE" id="PS51186">
    <property type="entry name" value="GNAT"/>
    <property type="match status" value="1"/>
</dbReference>
<evidence type="ECO:0000259" key="4">
    <source>
        <dbReference type="PROSITE" id="PS51186"/>
    </source>
</evidence>
<dbReference type="SUPFAM" id="SSF55729">
    <property type="entry name" value="Acyl-CoA N-acyltransferases (Nat)"/>
    <property type="match status" value="1"/>
</dbReference>
<dbReference type="InterPro" id="IPR000182">
    <property type="entry name" value="GNAT_dom"/>
</dbReference>
<proteinExistence type="inferred from homology"/>
<comment type="similarity">
    <text evidence="3">Belongs to the acetyltransferase family. RimJ subfamily.</text>
</comment>
<dbReference type="InterPro" id="IPR016181">
    <property type="entry name" value="Acyl_CoA_acyltransferase"/>
</dbReference>
<dbReference type="PANTHER" id="PTHR43792">
    <property type="entry name" value="GNAT FAMILY, PUTATIVE (AFU_ORTHOLOGUE AFUA_3G00765)-RELATED-RELATED"/>
    <property type="match status" value="1"/>
</dbReference>
<dbReference type="Gene3D" id="3.40.630.30">
    <property type="match status" value="1"/>
</dbReference>
<dbReference type="InterPro" id="IPR051531">
    <property type="entry name" value="N-acetyltransferase"/>
</dbReference>
<keyword evidence="6" id="KW-1185">Reference proteome</keyword>
<sequence length="199" mass="21781">MVIIVGLPGPVTRAYRRLVPVTLRRLVPADAALLAELYRANRDFLAPWEPLRSEDFYTEAYQRIWLADALDRQAAGSTLPWMIMDDGEPVGRITISDVVRGAFDSAHLGYWVAGAANGRGIASAAVAEAIRIAFVELGLHRVQAGTLIHNTGSQKVLARNGFERIGLARSYLRIAGSWQDHLLFQRISDGSLGELTGSN</sequence>
<reference evidence="6" key="1">
    <citation type="journal article" date="2019" name="Int. J. Syst. Evol. Microbiol.">
        <title>The Global Catalogue of Microorganisms (GCM) 10K type strain sequencing project: providing services to taxonomists for standard genome sequencing and annotation.</title>
        <authorList>
            <consortium name="The Broad Institute Genomics Platform"/>
            <consortium name="The Broad Institute Genome Sequencing Center for Infectious Disease"/>
            <person name="Wu L."/>
            <person name="Ma J."/>
        </authorList>
    </citation>
    <scope>NUCLEOTIDE SEQUENCE [LARGE SCALE GENOMIC DNA]</scope>
    <source>
        <strain evidence="6">JCM 16929</strain>
    </source>
</reference>
<dbReference type="EMBL" id="BAABAB010000021">
    <property type="protein sequence ID" value="GAA3625355.1"/>
    <property type="molecule type" value="Genomic_DNA"/>
</dbReference>
<name>A0ABP7A5R5_9ACTN</name>
<accession>A0ABP7A5R5</accession>
<dbReference type="Proteomes" id="UP001501490">
    <property type="component" value="Unassembled WGS sequence"/>
</dbReference>
<keyword evidence="1" id="KW-0808">Transferase</keyword>
<feature type="domain" description="N-acetyltransferase" evidence="4">
    <location>
        <begin position="21"/>
        <end position="183"/>
    </location>
</feature>
<evidence type="ECO:0000313" key="5">
    <source>
        <dbReference type="EMBL" id="GAA3625355.1"/>
    </source>
</evidence>
<comment type="caution">
    <text evidence="5">The sequence shown here is derived from an EMBL/GenBank/DDBJ whole genome shotgun (WGS) entry which is preliminary data.</text>
</comment>
<organism evidence="5 6">
    <name type="scientific">Microlunatus ginsengisoli</name>
    <dbReference type="NCBI Taxonomy" id="363863"/>
    <lineage>
        <taxon>Bacteria</taxon>
        <taxon>Bacillati</taxon>
        <taxon>Actinomycetota</taxon>
        <taxon>Actinomycetes</taxon>
        <taxon>Propionibacteriales</taxon>
        <taxon>Propionibacteriaceae</taxon>
        <taxon>Microlunatus</taxon>
    </lineage>
</organism>
<dbReference type="PANTHER" id="PTHR43792:SF8">
    <property type="entry name" value="[RIBOSOMAL PROTEIN US5]-ALANINE N-ACETYLTRANSFERASE"/>
    <property type="match status" value="1"/>
</dbReference>
<evidence type="ECO:0000256" key="3">
    <source>
        <dbReference type="ARBA" id="ARBA00038502"/>
    </source>
</evidence>
<protein>
    <submittedName>
        <fullName evidence="5">GNAT family N-acetyltransferase</fullName>
    </submittedName>
</protein>
<evidence type="ECO:0000313" key="6">
    <source>
        <dbReference type="Proteomes" id="UP001501490"/>
    </source>
</evidence>
<keyword evidence="2" id="KW-0012">Acyltransferase</keyword>
<evidence type="ECO:0000256" key="2">
    <source>
        <dbReference type="ARBA" id="ARBA00023315"/>
    </source>
</evidence>
<dbReference type="Pfam" id="PF13302">
    <property type="entry name" value="Acetyltransf_3"/>
    <property type="match status" value="1"/>
</dbReference>